<dbReference type="RefSeq" id="WP_084402941.1">
    <property type="nucleotide sequence ID" value="NZ_CP043611.1"/>
</dbReference>
<dbReference type="OrthoDB" id="2649144at2"/>
<feature type="transmembrane region" description="Helical" evidence="1">
    <location>
        <begin position="12"/>
        <end position="31"/>
    </location>
</feature>
<dbReference type="EMBL" id="LVJI01000014">
    <property type="protein sequence ID" value="OAB46949.1"/>
    <property type="molecule type" value="Genomic_DNA"/>
</dbReference>
<evidence type="ECO:0000313" key="3">
    <source>
        <dbReference type="Proteomes" id="UP000077355"/>
    </source>
</evidence>
<protein>
    <submittedName>
        <fullName evidence="2">Uncharacterized protein</fullName>
    </submittedName>
</protein>
<keyword evidence="1" id="KW-0472">Membrane</keyword>
<keyword evidence="1" id="KW-1133">Transmembrane helix</keyword>
<sequence>MKKGTSRIELYFSLTLISVLILSAAAFFMGVKVGADKVESKYSYLKIAPAEPEFNDSYQQQDLVTFYHTVFLPYREFKSEWVAKTEIISQTEDSAQVKKILRQLRNLADEKYKAITKTTMYSSSPMLQESQTELLKSIRLFRESTENIASSSNSNSGEKLMREFQQNDLYTKGINYGLSAQKKYYNSMLKWNAKVDPSLTLKYDFSKDLSFTSWKKYSLIVKNAAVSTILTKKSIYGAYDPQDMTARIDNMINSGKTQSMNLHSVEAVINLLNNTDAVKENDFKKWKNTYYTNELLPQLPFFYEVH</sequence>
<name>A0A168PP93_9BACL</name>
<dbReference type="Proteomes" id="UP000077355">
    <property type="component" value="Unassembled WGS sequence"/>
</dbReference>
<comment type="caution">
    <text evidence="2">The sequence shown here is derived from an EMBL/GenBank/DDBJ whole genome shotgun (WGS) entry which is preliminary data.</text>
</comment>
<dbReference type="AlphaFoldDB" id="A0A168PP93"/>
<proteinExistence type="predicted"/>
<accession>A0A168PP93</accession>
<evidence type="ECO:0000256" key="1">
    <source>
        <dbReference type="SAM" id="Phobius"/>
    </source>
</evidence>
<keyword evidence="1" id="KW-0812">Transmembrane</keyword>
<reference evidence="2 3" key="1">
    <citation type="submission" date="2016-03" db="EMBL/GenBank/DDBJ databases">
        <title>Draft genome sequence of Paenibacillus antarcticus CECT 5836.</title>
        <authorList>
            <person name="Shin S.-K."/>
            <person name="Yi H."/>
        </authorList>
    </citation>
    <scope>NUCLEOTIDE SEQUENCE [LARGE SCALE GENOMIC DNA]</scope>
    <source>
        <strain evidence="2 3">CECT 5836</strain>
    </source>
</reference>
<evidence type="ECO:0000313" key="2">
    <source>
        <dbReference type="EMBL" id="OAB46949.1"/>
    </source>
</evidence>
<keyword evidence="3" id="KW-1185">Reference proteome</keyword>
<gene>
    <name evidence="2" type="ORF">PBAT_09825</name>
</gene>
<organism evidence="2 3">
    <name type="scientific">Paenibacillus antarcticus</name>
    <dbReference type="NCBI Taxonomy" id="253703"/>
    <lineage>
        <taxon>Bacteria</taxon>
        <taxon>Bacillati</taxon>
        <taxon>Bacillota</taxon>
        <taxon>Bacilli</taxon>
        <taxon>Bacillales</taxon>
        <taxon>Paenibacillaceae</taxon>
        <taxon>Paenibacillus</taxon>
    </lineage>
</organism>